<protein>
    <submittedName>
        <fullName evidence="1">Uncharacterized protein</fullName>
    </submittedName>
</protein>
<organism evidence="1 2">
    <name type="scientific">Candidatus Acutalibacter pullistercoris</name>
    <dbReference type="NCBI Taxonomy" id="2838418"/>
    <lineage>
        <taxon>Bacteria</taxon>
        <taxon>Bacillati</taxon>
        <taxon>Bacillota</taxon>
        <taxon>Clostridia</taxon>
        <taxon>Eubacteriales</taxon>
        <taxon>Acutalibacteraceae</taxon>
        <taxon>Acutalibacter</taxon>
    </lineage>
</organism>
<evidence type="ECO:0000313" key="2">
    <source>
        <dbReference type="Proteomes" id="UP000823915"/>
    </source>
</evidence>
<proteinExistence type="predicted"/>
<comment type="caution">
    <text evidence="1">The sequence shown here is derived from an EMBL/GenBank/DDBJ whole genome shotgun (WGS) entry which is preliminary data.</text>
</comment>
<sequence>MSLKKKRAIALGMALALLAIFAIYAARSVIKVEDYAWSLDTLQNAEGQVVACGPGAAQDHPGAEQLSLTCTAKDGTVTFQTEEDTRQGTYRQTQREAYGRLYAMEIKDWGWGHAFCSWTELDTGERRPTLVLTFPKEYTLYFTGE</sequence>
<reference evidence="1" key="2">
    <citation type="submission" date="2021-04" db="EMBL/GenBank/DDBJ databases">
        <authorList>
            <person name="Gilroy R."/>
        </authorList>
    </citation>
    <scope>NUCLEOTIDE SEQUENCE</scope>
    <source>
        <strain evidence="1">1282</strain>
    </source>
</reference>
<dbReference type="EMBL" id="DXDU01000106">
    <property type="protein sequence ID" value="HIY26784.1"/>
    <property type="molecule type" value="Genomic_DNA"/>
</dbReference>
<accession>A0A9D2C0Z2</accession>
<reference evidence="1" key="1">
    <citation type="journal article" date="2021" name="PeerJ">
        <title>Extensive microbial diversity within the chicken gut microbiome revealed by metagenomics and culture.</title>
        <authorList>
            <person name="Gilroy R."/>
            <person name="Ravi A."/>
            <person name="Getino M."/>
            <person name="Pursley I."/>
            <person name="Horton D.L."/>
            <person name="Alikhan N.F."/>
            <person name="Baker D."/>
            <person name="Gharbi K."/>
            <person name="Hall N."/>
            <person name="Watson M."/>
            <person name="Adriaenssens E.M."/>
            <person name="Foster-Nyarko E."/>
            <person name="Jarju S."/>
            <person name="Secka A."/>
            <person name="Antonio M."/>
            <person name="Oren A."/>
            <person name="Chaudhuri R.R."/>
            <person name="La Ragione R."/>
            <person name="Hildebrand F."/>
            <person name="Pallen M.J."/>
        </authorList>
    </citation>
    <scope>NUCLEOTIDE SEQUENCE</scope>
    <source>
        <strain evidence="1">1282</strain>
    </source>
</reference>
<dbReference type="AlphaFoldDB" id="A0A9D2C0Z2"/>
<name>A0A9D2C0Z2_9FIRM</name>
<gene>
    <name evidence="1" type="ORF">H9838_06375</name>
</gene>
<dbReference type="Proteomes" id="UP000823915">
    <property type="component" value="Unassembled WGS sequence"/>
</dbReference>
<evidence type="ECO:0000313" key="1">
    <source>
        <dbReference type="EMBL" id="HIY26784.1"/>
    </source>
</evidence>